<keyword evidence="1" id="KW-0812">Transmembrane</keyword>
<evidence type="ECO:0000313" key="4">
    <source>
        <dbReference type="Proteomes" id="UP000225608"/>
    </source>
</evidence>
<reference evidence="3 4" key="1">
    <citation type="submission" date="2017-10" db="EMBL/GenBank/DDBJ databases">
        <title>Complete genome sequence of Collinsella aerofaciens isolated from the gut of a healthy adult Indian.</title>
        <authorList>
            <person name="Bag S."/>
            <person name="Ghosh T.S."/>
            <person name="Das B."/>
        </authorList>
    </citation>
    <scope>NUCLEOTIDE SEQUENCE [LARGE SCALE GENOMIC DNA]</scope>
    <source>
        <strain evidence="4">indica</strain>
    </source>
</reference>
<dbReference type="Proteomes" id="UP000225608">
    <property type="component" value="Chromosome"/>
</dbReference>
<evidence type="ECO:0000256" key="1">
    <source>
        <dbReference type="SAM" id="Phobius"/>
    </source>
</evidence>
<organism evidence="3 4">
    <name type="scientific">Collinsella aerofaciens</name>
    <dbReference type="NCBI Taxonomy" id="74426"/>
    <lineage>
        <taxon>Bacteria</taxon>
        <taxon>Bacillati</taxon>
        <taxon>Actinomycetota</taxon>
        <taxon>Coriobacteriia</taxon>
        <taxon>Coriobacteriales</taxon>
        <taxon>Coriobacteriaceae</taxon>
        <taxon>Collinsella</taxon>
    </lineage>
</organism>
<name>A0A2D1TX58_9ACTN</name>
<dbReference type="KEGG" id="caer:CSV91_04645"/>
<evidence type="ECO:0000313" key="3">
    <source>
        <dbReference type="EMBL" id="ATP53884.1"/>
    </source>
</evidence>
<dbReference type="SUPFAM" id="SSF52540">
    <property type="entry name" value="P-loop containing nucleoside triphosphate hydrolases"/>
    <property type="match status" value="1"/>
</dbReference>
<dbReference type="InterPro" id="IPR027417">
    <property type="entry name" value="P-loop_NTPase"/>
</dbReference>
<sequence>MALTDERYNQTAALLPPEPSRAEYWLDKGFSDLGATIREAIVLNRVTRGELITELYNGGFIHKVLWGICFLSFLVAGVAGTVIFAFVHSAVIMVVMVLVYILFGLSRALDAWYRKTRKMEFVCEQCKHVWPTPGYVCPKCGKVHSYLRPNTFGFYTHVCECGQKLPCTFFASAKGPDGSTIHRSDLEQCCPNPNCAHSVASGEARTMSIPVVGGRSVGKTSYIAALAHDLVLDRAAQQGYDTDFLDDDKRGLFSELEKIYQSGDASMTSEDSDVKRASAFSLSVFVRKDGLDPDRLIHLYDVAGETFLNNDEHEDQLQYAYAEGAVLLVDPMSIPDLASELEEGLSATDAAVSGRSNPDDVLASLIEKVKSVAKPDRQGRFTMPLAVVLSKADLPGLDEKIGQAACNAYLAANPECPAADAQDAVLRDFLLEYGMGNFLTSLKASFRSYRFFAASAVGHERLAGAYDPKGVVEPFAWIAGQADPTFATALSLPVENAVSYAQQLEIDRRKKR</sequence>
<evidence type="ECO:0000259" key="2">
    <source>
        <dbReference type="Pfam" id="PF19993"/>
    </source>
</evidence>
<protein>
    <recommendedName>
        <fullName evidence="2">Double-GTPase 2 domain-containing protein</fullName>
    </recommendedName>
</protein>
<dbReference type="InterPro" id="IPR045528">
    <property type="entry name" value="DO-GTPase2"/>
</dbReference>
<dbReference type="AlphaFoldDB" id="A0A2D1TX58"/>
<dbReference type="Pfam" id="PF19993">
    <property type="entry name" value="DO-GTPase2"/>
    <property type="match status" value="1"/>
</dbReference>
<dbReference type="RefSeq" id="WP_099431992.1">
    <property type="nucleotide sequence ID" value="NZ_CP024160.1"/>
</dbReference>
<keyword evidence="1" id="KW-0472">Membrane</keyword>
<feature type="transmembrane region" description="Helical" evidence="1">
    <location>
        <begin position="90"/>
        <end position="109"/>
    </location>
</feature>
<proteinExistence type="predicted"/>
<keyword evidence="1" id="KW-1133">Transmembrane helix</keyword>
<gene>
    <name evidence="3" type="ORF">CSV91_04645</name>
</gene>
<feature type="transmembrane region" description="Helical" evidence="1">
    <location>
        <begin position="64"/>
        <end position="84"/>
    </location>
</feature>
<feature type="domain" description="Double-GTPase 2" evidence="2">
    <location>
        <begin position="209"/>
        <end position="404"/>
    </location>
</feature>
<dbReference type="EMBL" id="CP024160">
    <property type="protein sequence ID" value="ATP53884.1"/>
    <property type="molecule type" value="Genomic_DNA"/>
</dbReference>
<accession>A0A2D1TX58</accession>